<dbReference type="RefSeq" id="WP_225424421.1">
    <property type="nucleotide sequence ID" value="NZ_JBHLZY010000005.1"/>
</dbReference>
<protein>
    <recommendedName>
        <fullName evidence="8">Phage infection protein</fullName>
    </recommendedName>
</protein>
<gene>
    <name evidence="6" type="ORF">ACFFLI_01855</name>
</gene>
<keyword evidence="2 5" id="KW-0812">Transmembrane</keyword>
<keyword evidence="7" id="KW-1185">Reference proteome</keyword>
<evidence type="ECO:0000256" key="5">
    <source>
        <dbReference type="SAM" id="Phobius"/>
    </source>
</evidence>
<comment type="caution">
    <text evidence="6">The sequence shown here is derived from an EMBL/GenBank/DDBJ whole genome shotgun (WGS) entry which is preliminary data.</text>
</comment>
<keyword evidence="3 5" id="KW-1133">Transmembrane helix</keyword>
<evidence type="ECO:0000256" key="2">
    <source>
        <dbReference type="ARBA" id="ARBA00022692"/>
    </source>
</evidence>
<evidence type="ECO:0000313" key="6">
    <source>
        <dbReference type="EMBL" id="MFB9768614.1"/>
    </source>
</evidence>
<accession>A0ABV5WR41</accession>
<keyword evidence="4 5" id="KW-0472">Membrane</keyword>
<comment type="subcellular location">
    <subcellularLocation>
        <location evidence="1">Membrane</location>
        <topology evidence="1">Multi-pass membrane protein</topology>
    </subcellularLocation>
</comment>
<dbReference type="InterPro" id="IPR051328">
    <property type="entry name" value="T7SS_ABC-Transporter"/>
</dbReference>
<reference evidence="6 7" key="1">
    <citation type="submission" date="2024-09" db="EMBL/GenBank/DDBJ databases">
        <authorList>
            <person name="Sun Q."/>
            <person name="Mori K."/>
        </authorList>
    </citation>
    <scope>NUCLEOTIDE SEQUENCE [LARGE SCALE GENOMIC DNA]</scope>
    <source>
        <strain evidence="6 7">TBRC 4576</strain>
    </source>
</reference>
<evidence type="ECO:0000256" key="4">
    <source>
        <dbReference type="ARBA" id="ARBA00023136"/>
    </source>
</evidence>
<feature type="transmembrane region" description="Helical" evidence="5">
    <location>
        <begin position="16"/>
        <end position="40"/>
    </location>
</feature>
<dbReference type="PANTHER" id="PTHR43077:SF5">
    <property type="entry name" value="PHAGE INFECTION PROTEIN"/>
    <property type="match status" value="1"/>
</dbReference>
<proteinExistence type="predicted"/>
<sequence length="71" mass="8260">MKMIRDEWKSIRHSKILWISVAVMVLIPFLYSVFFLTSVWDPYGDTKNLPVAVVNNDKPVNYQGKRFAVGE</sequence>
<organism evidence="6 7">
    <name type="scientific">Lactiplantibacillus modestisalitolerans</name>
    <dbReference type="NCBI Taxonomy" id="1457219"/>
    <lineage>
        <taxon>Bacteria</taxon>
        <taxon>Bacillati</taxon>
        <taxon>Bacillota</taxon>
        <taxon>Bacilli</taxon>
        <taxon>Lactobacillales</taxon>
        <taxon>Lactobacillaceae</taxon>
        <taxon>Lactiplantibacillus</taxon>
    </lineage>
</organism>
<evidence type="ECO:0000256" key="3">
    <source>
        <dbReference type="ARBA" id="ARBA00022989"/>
    </source>
</evidence>
<evidence type="ECO:0008006" key="8">
    <source>
        <dbReference type="Google" id="ProtNLM"/>
    </source>
</evidence>
<dbReference type="EMBL" id="JBHLZY010000005">
    <property type="protein sequence ID" value="MFB9768614.1"/>
    <property type="molecule type" value="Genomic_DNA"/>
</dbReference>
<dbReference type="Proteomes" id="UP001589691">
    <property type="component" value="Unassembled WGS sequence"/>
</dbReference>
<evidence type="ECO:0000256" key="1">
    <source>
        <dbReference type="ARBA" id="ARBA00004141"/>
    </source>
</evidence>
<dbReference type="PANTHER" id="PTHR43077">
    <property type="entry name" value="TRANSPORT PERMEASE YVFS-RELATED"/>
    <property type="match status" value="1"/>
</dbReference>
<evidence type="ECO:0000313" key="7">
    <source>
        <dbReference type="Proteomes" id="UP001589691"/>
    </source>
</evidence>
<name>A0ABV5WR41_9LACO</name>